<organism evidence="1 2">
    <name type="scientific">Mya arenaria</name>
    <name type="common">Soft-shell clam</name>
    <dbReference type="NCBI Taxonomy" id="6604"/>
    <lineage>
        <taxon>Eukaryota</taxon>
        <taxon>Metazoa</taxon>
        <taxon>Spiralia</taxon>
        <taxon>Lophotrochozoa</taxon>
        <taxon>Mollusca</taxon>
        <taxon>Bivalvia</taxon>
        <taxon>Autobranchia</taxon>
        <taxon>Heteroconchia</taxon>
        <taxon>Euheterodonta</taxon>
        <taxon>Imparidentia</taxon>
        <taxon>Neoheterodontei</taxon>
        <taxon>Myida</taxon>
        <taxon>Myoidea</taxon>
        <taxon>Myidae</taxon>
        <taxon>Mya</taxon>
    </lineage>
</organism>
<proteinExistence type="predicted"/>
<name>A0ABY7GE23_MYAAR</name>
<evidence type="ECO:0000313" key="2">
    <source>
        <dbReference type="Proteomes" id="UP001164746"/>
    </source>
</evidence>
<accession>A0ABY7GE23</accession>
<dbReference type="EMBL" id="CP111028">
    <property type="protein sequence ID" value="WAR31774.1"/>
    <property type="molecule type" value="Genomic_DNA"/>
</dbReference>
<evidence type="ECO:0000313" key="1">
    <source>
        <dbReference type="EMBL" id="WAR31774.1"/>
    </source>
</evidence>
<sequence length="104" mass="12106">MIGSFSCVMRYEKRSRYCKVFLARETFSFKGKITKSLRIEKCLPPTFRTLLNYTNRLCPCGAHSSVDVYTRICFKWLMKEGLLQSSSTTRFAATVFMIMLHNVI</sequence>
<reference evidence="1" key="1">
    <citation type="submission" date="2022-11" db="EMBL/GenBank/DDBJ databases">
        <title>Centuries of genome instability and evolution in soft-shell clam transmissible cancer (bioRxiv).</title>
        <authorList>
            <person name="Hart S.F.M."/>
            <person name="Yonemitsu M.A."/>
            <person name="Giersch R.M."/>
            <person name="Beal B.F."/>
            <person name="Arriagada G."/>
            <person name="Davis B.W."/>
            <person name="Ostrander E.A."/>
            <person name="Goff S.P."/>
            <person name="Metzger M.J."/>
        </authorList>
    </citation>
    <scope>NUCLEOTIDE SEQUENCE</scope>
    <source>
        <strain evidence="1">MELC-2E11</strain>
        <tissue evidence="1">Siphon/mantle</tissue>
    </source>
</reference>
<dbReference type="Proteomes" id="UP001164746">
    <property type="component" value="Chromosome 17"/>
</dbReference>
<keyword evidence="2" id="KW-1185">Reference proteome</keyword>
<protein>
    <submittedName>
        <fullName evidence="1">Uncharacterized protein</fullName>
    </submittedName>
</protein>
<gene>
    <name evidence="1" type="ORF">MAR_034316</name>
</gene>